<gene>
    <name evidence="2" type="ORF">EUTSA_v10026695mg</name>
</gene>
<reference evidence="2 3" key="1">
    <citation type="journal article" date="2013" name="Front. Plant Sci.">
        <title>The Reference Genome of the Halophytic Plant Eutrema salsugineum.</title>
        <authorList>
            <person name="Yang R."/>
            <person name="Jarvis D.E."/>
            <person name="Chen H."/>
            <person name="Beilstein M.A."/>
            <person name="Grimwood J."/>
            <person name="Jenkins J."/>
            <person name="Shu S."/>
            <person name="Prochnik S."/>
            <person name="Xin M."/>
            <person name="Ma C."/>
            <person name="Schmutz J."/>
            <person name="Wing R.A."/>
            <person name="Mitchell-Olds T."/>
            <person name="Schumaker K.S."/>
            <person name="Wang X."/>
        </authorList>
    </citation>
    <scope>NUCLEOTIDE SEQUENCE [LARGE SCALE GENOMIC DNA]</scope>
</reference>
<sequence length="83" mass="10154">MYLCINFSFRLNTKHIFCCQNFHFYFYGLYILLSKLNSLLHIIKQTKMNQKKKGFTLQQICQHPTLHLLLFFYKRDRFEPTGK</sequence>
<keyword evidence="1" id="KW-0472">Membrane</keyword>
<evidence type="ECO:0000256" key="1">
    <source>
        <dbReference type="SAM" id="Phobius"/>
    </source>
</evidence>
<dbReference type="Proteomes" id="UP000030689">
    <property type="component" value="Unassembled WGS sequence"/>
</dbReference>
<keyword evidence="1" id="KW-1133">Transmembrane helix</keyword>
<organism evidence="2 3">
    <name type="scientific">Eutrema salsugineum</name>
    <name type="common">Saltwater cress</name>
    <name type="synonym">Sisymbrium salsugineum</name>
    <dbReference type="NCBI Taxonomy" id="72664"/>
    <lineage>
        <taxon>Eukaryota</taxon>
        <taxon>Viridiplantae</taxon>
        <taxon>Streptophyta</taxon>
        <taxon>Embryophyta</taxon>
        <taxon>Tracheophyta</taxon>
        <taxon>Spermatophyta</taxon>
        <taxon>Magnoliopsida</taxon>
        <taxon>eudicotyledons</taxon>
        <taxon>Gunneridae</taxon>
        <taxon>Pentapetalae</taxon>
        <taxon>rosids</taxon>
        <taxon>malvids</taxon>
        <taxon>Brassicales</taxon>
        <taxon>Brassicaceae</taxon>
        <taxon>Eutremeae</taxon>
        <taxon>Eutrema</taxon>
    </lineage>
</organism>
<evidence type="ECO:0000313" key="2">
    <source>
        <dbReference type="EMBL" id="ESQ53539.1"/>
    </source>
</evidence>
<dbReference type="AlphaFoldDB" id="V4MB07"/>
<protein>
    <submittedName>
        <fullName evidence="2">Uncharacterized protein</fullName>
    </submittedName>
</protein>
<proteinExistence type="predicted"/>
<name>V4MB07_EUTSA</name>
<keyword evidence="1" id="KW-0812">Transmembrane</keyword>
<accession>V4MB07</accession>
<feature type="transmembrane region" description="Helical" evidence="1">
    <location>
        <begin position="24"/>
        <end position="43"/>
    </location>
</feature>
<evidence type="ECO:0000313" key="3">
    <source>
        <dbReference type="Proteomes" id="UP000030689"/>
    </source>
</evidence>
<dbReference type="EMBL" id="KI517384">
    <property type="protein sequence ID" value="ESQ53539.1"/>
    <property type="molecule type" value="Genomic_DNA"/>
</dbReference>
<keyword evidence="3" id="KW-1185">Reference proteome</keyword>
<dbReference type="Gramene" id="ESQ53539">
    <property type="protein sequence ID" value="ESQ53539"/>
    <property type="gene ID" value="EUTSA_v10026695mg"/>
</dbReference>
<dbReference type="KEGG" id="eus:EUTSA_v10026695mg"/>